<evidence type="ECO:0000256" key="8">
    <source>
        <dbReference type="PIRSR" id="PIRSR609451-50"/>
    </source>
</evidence>
<dbReference type="GO" id="GO:0042597">
    <property type="term" value="C:periplasmic space"/>
    <property type="evidence" value="ECO:0007669"/>
    <property type="project" value="UniProtKB-SubCell"/>
</dbReference>
<keyword evidence="5" id="KW-0574">Periplasm</keyword>
<dbReference type="Proteomes" id="UP000268844">
    <property type="component" value="Unassembled WGS sequence"/>
</dbReference>
<feature type="signal peptide" evidence="9">
    <location>
        <begin position="1"/>
        <end position="26"/>
    </location>
</feature>
<dbReference type="EC" id="1.4.9.2" evidence="10"/>
<evidence type="ECO:0000256" key="5">
    <source>
        <dbReference type="ARBA" id="ARBA00022764"/>
    </source>
</evidence>
<evidence type="ECO:0000256" key="1">
    <source>
        <dbReference type="ARBA" id="ARBA00004418"/>
    </source>
</evidence>
<feature type="chain" id="PRO_5018535347" evidence="9">
    <location>
        <begin position="27"/>
        <end position="387"/>
    </location>
</feature>
<dbReference type="PANTHER" id="PTHR47197:SF3">
    <property type="entry name" value="DIHYDRO-HEME D1 DEHYDROGENASE"/>
    <property type="match status" value="1"/>
</dbReference>
<comment type="similarity">
    <text evidence="2">Belongs to the aromatic amine dehydrogenase heavy chain family.</text>
</comment>
<dbReference type="Gene3D" id="2.130.10.10">
    <property type="entry name" value="YVTN repeat-like/Quinoprotein amine dehydrogenase"/>
    <property type="match status" value="1"/>
</dbReference>
<dbReference type="InterPro" id="IPR015943">
    <property type="entry name" value="WD40/YVTN_repeat-like_dom_sf"/>
</dbReference>
<keyword evidence="8" id="KW-1015">Disulfide bond</keyword>
<keyword evidence="4 9" id="KW-0732">Signal</keyword>
<reference evidence="10 11" key="1">
    <citation type="submission" date="2018-12" db="EMBL/GenBank/DDBJ databases">
        <authorList>
            <person name="Criscuolo A."/>
        </authorList>
    </citation>
    <scope>NUCLEOTIDE SEQUENCE [LARGE SCALE GENOMIC DNA]</scope>
    <source>
        <strain evidence="10">ACIP1116281</strain>
    </source>
</reference>
<evidence type="ECO:0000313" key="11">
    <source>
        <dbReference type="Proteomes" id="UP000268844"/>
    </source>
</evidence>
<dbReference type="RefSeq" id="WP_164550260.1">
    <property type="nucleotide sequence ID" value="NZ_JBHTMH010000001.1"/>
</dbReference>
<name>A0A3S4CAP5_9HYPH</name>
<keyword evidence="6" id="KW-0249">Electron transport</keyword>
<evidence type="ECO:0000256" key="9">
    <source>
        <dbReference type="SAM" id="SignalP"/>
    </source>
</evidence>
<protein>
    <submittedName>
        <fullName evidence="10">Aralkylamine dehydrogenase heavy chain</fullName>
        <ecNumber evidence="10">1.4.9.2</ecNumber>
    </submittedName>
</protein>
<keyword evidence="3" id="KW-0813">Transport</keyword>
<dbReference type="Pfam" id="PF06433">
    <property type="entry name" value="Me-amine-dh_H"/>
    <property type="match status" value="1"/>
</dbReference>
<evidence type="ECO:0000256" key="4">
    <source>
        <dbReference type="ARBA" id="ARBA00022729"/>
    </source>
</evidence>
<dbReference type="GO" id="GO:0030058">
    <property type="term" value="F:aliphatic amine dehydrogenase activity"/>
    <property type="evidence" value="ECO:0007669"/>
    <property type="project" value="InterPro"/>
</dbReference>
<proteinExistence type="inferred from homology"/>
<dbReference type="SUPFAM" id="SSF50969">
    <property type="entry name" value="YVTN repeat-like/Quinoprotein amine dehydrogenase"/>
    <property type="match status" value="1"/>
</dbReference>
<comment type="subcellular location">
    <subcellularLocation>
        <location evidence="1">Periplasm</location>
    </subcellularLocation>
</comment>
<keyword evidence="7 10" id="KW-0560">Oxidoreductase</keyword>
<dbReference type="EMBL" id="UZWD01000017">
    <property type="protein sequence ID" value="VDS03931.1"/>
    <property type="molecule type" value="Genomic_DNA"/>
</dbReference>
<evidence type="ECO:0000313" key="10">
    <source>
        <dbReference type="EMBL" id="VDS03931.1"/>
    </source>
</evidence>
<evidence type="ECO:0000256" key="3">
    <source>
        <dbReference type="ARBA" id="ARBA00022448"/>
    </source>
</evidence>
<dbReference type="InterPro" id="IPR011044">
    <property type="entry name" value="Quino_amine_DH_bsu"/>
</dbReference>
<feature type="disulfide bond" evidence="8">
    <location>
        <begin position="181"/>
        <end position="197"/>
    </location>
</feature>
<dbReference type="InterPro" id="IPR051200">
    <property type="entry name" value="Host-pathogen_enzymatic-act"/>
</dbReference>
<gene>
    <name evidence="10" type="primary">aauB</name>
    <name evidence="10" type="ORF">DEVEQU_01060</name>
</gene>
<dbReference type="PANTHER" id="PTHR47197">
    <property type="entry name" value="PROTEIN NIRF"/>
    <property type="match status" value="1"/>
</dbReference>
<evidence type="ECO:0000256" key="7">
    <source>
        <dbReference type="ARBA" id="ARBA00023002"/>
    </source>
</evidence>
<dbReference type="InterPro" id="IPR009451">
    <property type="entry name" value="Metamine_DH_Hvc"/>
</dbReference>
<evidence type="ECO:0000256" key="6">
    <source>
        <dbReference type="ARBA" id="ARBA00022982"/>
    </source>
</evidence>
<dbReference type="AlphaFoldDB" id="A0A3S4CAP5"/>
<dbReference type="GO" id="GO:0030059">
    <property type="term" value="F:aralkylamine dehydrogenase (azurin) activity"/>
    <property type="evidence" value="ECO:0007669"/>
    <property type="project" value="UniProtKB-EC"/>
</dbReference>
<accession>A0A3S4CAP5</accession>
<evidence type="ECO:0000256" key="2">
    <source>
        <dbReference type="ARBA" id="ARBA00010548"/>
    </source>
</evidence>
<keyword evidence="11" id="KW-1185">Reference proteome</keyword>
<sequence length="387" mass="41432">MANTFSVLTCSALLAAQLAAPVSVLAQDDTFVPETLTARERLDPGPKVFVNVQNWGGGPSFVRIYSADDLTIQGTADAGAQSHFAISGDGKTIYIASGFYSRLSSGTAEHVVRIFDTDTATLIKEIQLPVKVSQYTDDAALMQLSSDEKYLYVQNATPATSVTVVDLELGEVVQEVPSPGCFGIYPSLEGHAYSTICGDGTFTTMTLSADGKSFESKKSAPVFDPEEDPIYLSFDRAGSDLLFISYKGVVHRVADADGVITEVSTTPITEGVEGDWGTSGYTVVSYNEPNGILFVPMASGRHDGSHYHDAEEIWAYDLVNSKLLYRTPVEGITSVITTDEAVPTLYALDIGGGKVIKFEVDPEAKFAAKKVAEHATKGFTTTLAARQ</sequence>
<organism evidence="10 11">
    <name type="scientific">Devosia equisanguinis</name>
    <dbReference type="NCBI Taxonomy" id="2490941"/>
    <lineage>
        <taxon>Bacteria</taxon>
        <taxon>Pseudomonadati</taxon>
        <taxon>Pseudomonadota</taxon>
        <taxon>Alphaproteobacteria</taxon>
        <taxon>Hyphomicrobiales</taxon>
        <taxon>Devosiaceae</taxon>
        <taxon>Devosia</taxon>
    </lineage>
</organism>